<dbReference type="GO" id="GO:0060003">
    <property type="term" value="P:copper ion export"/>
    <property type="evidence" value="ECO:0007669"/>
    <property type="project" value="TreeGrafter"/>
</dbReference>
<dbReference type="Proteomes" id="UP000319817">
    <property type="component" value="Chromosome"/>
</dbReference>
<dbReference type="EMBL" id="CP036526">
    <property type="protein sequence ID" value="QDT10168.1"/>
    <property type="molecule type" value="Genomic_DNA"/>
</dbReference>
<dbReference type="PANTHER" id="PTHR30097:SF4">
    <property type="entry name" value="SLR6042 PROTEIN"/>
    <property type="match status" value="1"/>
</dbReference>
<dbReference type="PANTHER" id="PTHR30097">
    <property type="entry name" value="CATION EFFLUX SYSTEM PROTEIN CUSB"/>
    <property type="match status" value="1"/>
</dbReference>
<keyword evidence="1" id="KW-0813">Transport</keyword>
<reference evidence="3 4" key="1">
    <citation type="submission" date="2019-02" db="EMBL/GenBank/DDBJ databases">
        <title>Deep-cultivation of Planctomycetes and their phenomic and genomic characterization uncovers novel biology.</title>
        <authorList>
            <person name="Wiegand S."/>
            <person name="Jogler M."/>
            <person name="Boedeker C."/>
            <person name="Pinto D."/>
            <person name="Vollmers J."/>
            <person name="Rivas-Marin E."/>
            <person name="Kohn T."/>
            <person name="Peeters S.H."/>
            <person name="Heuer A."/>
            <person name="Rast P."/>
            <person name="Oberbeckmann S."/>
            <person name="Bunk B."/>
            <person name="Jeske O."/>
            <person name="Meyerdierks A."/>
            <person name="Storesund J.E."/>
            <person name="Kallscheuer N."/>
            <person name="Luecker S."/>
            <person name="Lage O.M."/>
            <person name="Pohl T."/>
            <person name="Merkel B.J."/>
            <person name="Hornburger P."/>
            <person name="Mueller R.-W."/>
            <person name="Bruemmer F."/>
            <person name="Labrenz M."/>
            <person name="Spormann A.M."/>
            <person name="Op den Camp H."/>
            <person name="Overmann J."/>
            <person name="Amann R."/>
            <person name="Jetten M.S.M."/>
            <person name="Mascher T."/>
            <person name="Medema M.H."/>
            <person name="Devos D.P."/>
            <person name="Kaster A.-K."/>
            <person name="Ovreas L."/>
            <person name="Rohde M."/>
            <person name="Galperin M.Y."/>
            <person name="Jogler C."/>
        </authorList>
    </citation>
    <scope>NUCLEOTIDE SEQUENCE [LARGE SCALE GENOMIC DNA]</scope>
    <source>
        <strain evidence="3 4">K23_9</strain>
    </source>
</reference>
<name>A0A517NSR4_9BACT</name>
<dbReference type="GO" id="GO:0030313">
    <property type="term" value="C:cell envelope"/>
    <property type="evidence" value="ECO:0007669"/>
    <property type="project" value="TreeGrafter"/>
</dbReference>
<gene>
    <name evidence="3" type="ORF">K239x_21230</name>
</gene>
<feature type="compositionally biased region" description="Basic and acidic residues" evidence="2">
    <location>
        <begin position="50"/>
        <end position="92"/>
    </location>
</feature>
<dbReference type="OrthoDB" id="235102at2"/>
<dbReference type="GO" id="GO:0015679">
    <property type="term" value="P:plasma membrane copper ion transport"/>
    <property type="evidence" value="ECO:0007669"/>
    <property type="project" value="TreeGrafter"/>
</dbReference>
<dbReference type="Gene3D" id="2.40.50.100">
    <property type="match status" value="1"/>
</dbReference>
<evidence type="ECO:0000256" key="2">
    <source>
        <dbReference type="SAM" id="MobiDB-lite"/>
    </source>
</evidence>
<proteinExistence type="predicted"/>
<protein>
    <submittedName>
        <fullName evidence="3">HlyD family secretion protein</fullName>
    </submittedName>
</protein>
<evidence type="ECO:0000313" key="4">
    <source>
        <dbReference type="Proteomes" id="UP000319817"/>
    </source>
</evidence>
<feature type="region of interest" description="Disordered" evidence="2">
    <location>
        <begin position="50"/>
        <end position="101"/>
    </location>
</feature>
<keyword evidence="4" id="KW-1185">Reference proteome</keyword>
<organism evidence="3 4">
    <name type="scientific">Stieleria marina</name>
    <dbReference type="NCBI Taxonomy" id="1930275"/>
    <lineage>
        <taxon>Bacteria</taxon>
        <taxon>Pseudomonadati</taxon>
        <taxon>Planctomycetota</taxon>
        <taxon>Planctomycetia</taxon>
        <taxon>Pirellulales</taxon>
        <taxon>Pirellulaceae</taxon>
        <taxon>Stieleria</taxon>
    </lineage>
</organism>
<accession>A0A517NSR4</accession>
<dbReference type="RefSeq" id="WP_145417692.1">
    <property type="nucleotide sequence ID" value="NZ_CP036526.1"/>
</dbReference>
<dbReference type="InterPro" id="IPR051909">
    <property type="entry name" value="MFP_Cation_Efflux"/>
</dbReference>
<evidence type="ECO:0000256" key="1">
    <source>
        <dbReference type="ARBA" id="ARBA00022448"/>
    </source>
</evidence>
<sequence length="519" mass="56482">MPASKNWLARLRTALVTIIAILLAVVVGAFALTDLPVRLGIIDAQRAANADDHSGHDHDAHEGHDHAADDHAADDHSGHDHANPVHSGHSESESVELSKQARSNMRLRTAAVAVGSYTQYVEVPGVITNWPGRTHVAVTSPLTGVLNSILISRGELVKSGTPLFTLRLTHQDLVNTQETFLAKLGELDVEEAEINRLSTISSSGAIAGKALIARKYERDKLMAGVRAARQAMLLHGLTELQINRIERSRVLVREITVYAPTLHEDRSLHHESLDHANDRLSGSTGERYASMLQPPVPDAHPHHIEADFLVTELNARRGESVKAGDELAQLSDFSQILIEGHAFQRDGKTLQRAADTEANVQAVIDSSGEGPQLVDGLKVVYIGAEVGLTSRALPFYVAIDNKVERTEQRGKKRYISWQFKPGQRLTVRLPVSRIDDAIVVPKDAVAEEGSERYVFVENGDHFDRVPVAVIARDSVTVAIANDGQVWPGQFIAVKGAHQLQMALKNKSGGAIDPHAGHSH</sequence>
<evidence type="ECO:0000313" key="3">
    <source>
        <dbReference type="EMBL" id="QDT10168.1"/>
    </source>
</evidence>
<dbReference type="Gene3D" id="2.40.420.20">
    <property type="match status" value="1"/>
</dbReference>
<dbReference type="AlphaFoldDB" id="A0A517NSR4"/>
<dbReference type="Gene3D" id="1.10.287.470">
    <property type="entry name" value="Helix hairpin bin"/>
    <property type="match status" value="1"/>
</dbReference>